<dbReference type="OrthoDB" id="518124at2"/>
<reference evidence="2 3" key="2">
    <citation type="journal article" date="2008" name="Proc. Natl. Acad. Sci. U.S.A.">
        <title>The genome of Cyanothece 51142, a unicellular diazotrophic cyanobacterium important in the marine nitrogen cycle.</title>
        <authorList>
            <person name="Welsh E.A."/>
            <person name="Liberton M."/>
            <person name="Stoeckel J."/>
            <person name="Loh T."/>
            <person name="Elvitigala T."/>
            <person name="Wang C."/>
            <person name="Wollam A."/>
            <person name="Fulton R.S."/>
            <person name="Clifton S.W."/>
            <person name="Jacobs J.M."/>
            <person name="Aurora R."/>
            <person name="Ghosh B.K."/>
            <person name="Sherman L.A."/>
            <person name="Smith R.D."/>
            <person name="Wilson R.K."/>
            <person name="Pakrasi H.B."/>
        </authorList>
    </citation>
    <scope>NUCLEOTIDE SEQUENCE [LARGE SCALE GENOMIC DNA]</scope>
    <source>
        <strain evidence="2">ATCC 51142</strain>
        <strain evidence="3">ATCC 51142 / BH68</strain>
    </source>
</reference>
<sequence length="177" mass="20300">MADFGYTFSRKRLNLPQYSGNLDRLKQLSDRIIEILANVSLSTEIARGDILISPVITDLVHYTNAQLRIEYSLKVSEQLQGYLDYFLYTDRSLIIIEAKKGDLEYGFNQLAVQLIALDQWKNNKNQSNLLGAVTIGNIWQFGQLDPDKKHIEQGLETYRVPEDLDPLMRILVQALNP</sequence>
<dbReference type="Proteomes" id="UP000001203">
    <property type="component" value="Chromosome circular"/>
</dbReference>
<dbReference type="STRING" id="43989.cce_0599"/>
<dbReference type="KEGG" id="cyt:cce_0599"/>
<accession>A1KYH5</accession>
<dbReference type="EMBL" id="AY728386">
    <property type="protein sequence ID" value="AAW57028.1"/>
    <property type="molecule type" value="Genomic_DNA"/>
</dbReference>
<protein>
    <submittedName>
        <fullName evidence="1">Uncharacterized protein cyr0029</fullName>
    </submittedName>
</protein>
<dbReference type="RefSeq" id="WP_009546678.1">
    <property type="nucleotide sequence ID" value="NC_010546.1"/>
</dbReference>
<evidence type="ECO:0000313" key="1">
    <source>
        <dbReference type="EMBL" id="AAW57028.1"/>
    </source>
</evidence>
<reference evidence="1" key="1">
    <citation type="journal article" date="2008" name="BMC Evol. Biol.">
        <title>The cyanobacterial endosymbiont of the unicellular algae Rhopalodia gibba shows reductive genome evolution.</title>
        <authorList>
            <person name="Kneip C."/>
            <person name="Voss C."/>
            <person name="Lockhart P.J."/>
            <person name="Maier U.G."/>
        </authorList>
    </citation>
    <scope>NUCLEOTIDE SEQUENCE</scope>
    <source>
        <strain evidence="1">ATCC 51142</strain>
    </source>
</reference>
<proteinExistence type="predicted"/>
<dbReference type="eggNOG" id="ENOG502ZF3I">
    <property type="taxonomic scope" value="Bacteria"/>
</dbReference>
<dbReference type="AlphaFoldDB" id="A1KYH5"/>
<keyword evidence="3" id="KW-1185">Reference proteome</keyword>
<dbReference type="EMBL" id="CP000806">
    <property type="protein sequence ID" value="ACB49950.1"/>
    <property type="molecule type" value="Genomic_DNA"/>
</dbReference>
<gene>
    <name evidence="1" type="primary">cyr0029</name>
    <name evidence="2" type="ordered locus">cce_0599</name>
</gene>
<name>A1KYH5_CROS5</name>
<evidence type="ECO:0000313" key="2">
    <source>
        <dbReference type="EMBL" id="ACB49950.1"/>
    </source>
</evidence>
<evidence type="ECO:0000313" key="3">
    <source>
        <dbReference type="Proteomes" id="UP000001203"/>
    </source>
</evidence>
<dbReference type="HOGENOM" id="CLU_1352712_0_0_3"/>
<organism evidence="1">
    <name type="scientific">Crocosphaera subtropica (strain ATCC 51142 / BH68)</name>
    <name type="common">Cyanothece sp. (strain ATCC 51142)</name>
    <dbReference type="NCBI Taxonomy" id="43989"/>
    <lineage>
        <taxon>Bacteria</taxon>
        <taxon>Bacillati</taxon>
        <taxon>Cyanobacteriota</taxon>
        <taxon>Cyanophyceae</taxon>
        <taxon>Oscillatoriophycideae</taxon>
        <taxon>Chroococcales</taxon>
        <taxon>Aphanothecaceae</taxon>
        <taxon>Crocosphaera</taxon>
        <taxon>Crocosphaera subtropica</taxon>
    </lineage>
</organism>